<comment type="caution">
    <text evidence="3">The sequence shown here is derived from an EMBL/GenBank/DDBJ whole genome shotgun (WGS) entry which is preliminary data.</text>
</comment>
<evidence type="ECO:0000256" key="2">
    <source>
        <dbReference type="SAM" id="Phobius"/>
    </source>
</evidence>
<feature type="region of interest" description="Disordered" evidence="1">
    <location>
        <begin position="31"/>
        <end position="50"/>
    </location>
</feature>
<dbReference type="RefSeq" id="WP_184075619.1">
    <property type="nucleotide sequence ID" value="NZ_JACHDS010000001.1"/>
</dbReference>
<sequence length="395" mass="42876">MGARQRWSGLRRATLGLLVLLAAARVVARGRSPVPRPPAKDAPAPRGGPGGAGRGWGLAVLSWNGWLVVALVAATGYVFSLGQEMYRNGAQEPPVPPSNPGWLLFYTTDPDAEPVVAITVHGEKGTGAHDDGAAPPQAWLDLTVVPDTGRDHHWALVFDRVLLPESRRLHEAGSYCETAGPDDRIWHSSGLAAVWSEVVGFREPHGAFSQGTVIVGRPEPNDPPSLGPAATGDALLPEYCLRVPVDQGIVSPTPAQYLVQSPVMGMPREKRYPEWSQPDLRPRSDEFTDLLLDEDAPLRLADDTLYRVRITDHVGHMLSEAPMDPLSVSDWTWEGTGSLEMRALISRPAQQAQQQRDMFWAGVLLSGASALLLWTVELTFGPERRPLLARRPPGG</sequence>
<keyword evidence="2" id="KW-1133">Transmembrane helix</keyword>
<evidence type="ECO:0000313" key="4">
    <source>
        <dbReference type="Proteomes" id="UP000546642"/>
    </source>
</evidence>
<dbReference type="EMBL" id="JACHDS010000001">
    <property type="protein sequence ID" value="MBB6172299.1"/>
    <property type="molecule type" value="Genomic_DNA"/>
</dbReference>
<evidence type="ECO:0000313" key="3">
    <source>
        <dbReference type="EMBL" id="MBB6172299.1"/>
    </source>
</evidence>
<accession>A0A7W9YHK2</accession>
<feature type="transmembrane region" description="Helical" evidence="2">
    <location>
        <begin position="358"/>
        <end position="376"/>
    </location>
</feature>
<protein>
    <submittedName>
        <fullName evidence="3">Uncharacterized protein</fullName>
    </submittedName>
</protein>
<gene>
    <name evidence="3" type="ORF">HNR23_002359</name>
</gene>
<dbReference type="AlphaFoldDB" id="A0A7W9YHK2"/>
<dbReference type="Proteomes" id="UP000546642">
    <property type="component" value="Unassembled WGS sequence"/>
</dbReference>
<feature type="transmembrane region" description="Helical" evidence="2">
    <location>
        <begin position="56"/>
        <end position="79"/>
    </location>
</feature>
<keyword evidence="2" id="KW-0812">Transmembrane</keyword>
<name>A0A7W9YHK2_9ACTN</name>
<reference evidence="3 4" key="1">
    <citation type="submission" date="2020-08" db="EMBL/GenBank/DDBJ databases">
        <title>Sequencing the genomes of 1000 actinobacteria strains.</title>
        <authorList>
            <person name="Klenk H.-P."/>
        </authorList>
    </citation>
    <scope>NUCLEOTIDE SEQUENCE [LARGE SCALE GENOMIC DNA]</scope>
    <source>
        <strain evidence="3 4">DSM 46659</strain>
    </source>
</reference>
<keyword evidence="2" id="KW-0472">Membrane</keyword>
<evidence type="ECO:0000256" key="1">
    <source>
        <dbReference type="SAM" id="MobiDB-lite"/>
    </source>
</evidence>
<proteinExistence type="predicted"/>
<keyword evidence="4" id="KW-1185">Reference proteome</keyword>
<organism evidence="3 4">
    <name type="scientific">Nocardiopsis mwathae</name>
    <dbReference type="NCBI Taxonomy" id="1472723"/>
    <lineage>
        <taxon>Bacteria</taxon>
        <taxon>Bacillati</taxon>
        <taxon>Actinomycetota</taxon>
        <taxon>Actinomycetes</taxon>
        <taxon>Streptosporangiales</taxon>
        <taxon>Nocardiopsidaceae</taxon>
        <taxon>Nocardiopsis</taxon>
    </lineage>
</organism>